<dbReference type="InterPro" id="IPR042070">
    <property type="entry name" value="PucR_C-HTH_sf"/>
</dbReference>
<organism evidence="3 4">
    <name type="scientific">Streptomyces tsukubensis</name>
    <dbReference type="NCBI Taxonomy" id="83656"/>
    <lineage>
        <taxon>Bacteria</taxon>
        <taxon>Bacillati</taxon>
        <taxon>Actinomycetota</taxon>
        <taxon>Actinomycetes</taxon>
        <taxon>Kitasatosporales</taxon>
        <taxon>Streptomycetaceae</taxon>
        <taxon>Streptomyces</taxon>
    </lineage>
</organism>
<dbReference type="Pfam" id="PF07905">
    <property type="entry name" value="PucR"/>
    <property type="match status" value="1"/>
</dbReference>
<dbReference type="Gene3D" id="1.10.10.2840">
    <property type="entry name" value="PucR C-terminal helix-turn-helix domain"/>
    <property type="match status" value="1"/>
</dbReference>
<dbReference type="Proteomes" id="UP000190539">
    <property type="component" value="Unassembled WGS sequence"/>
</dbReference>
<dbReference type="STRING" id="83656.B1H18_21105"/>
<keyword evidence="4" id="KW-1185">Reference proteome</keyword>
<dbReference type="OrthoDB" id="8450798at2"/>
<evidence type="ECO:0000313" key="3">
    <source>
        <dbReference type="EMBL" id="OON76436.1"/>
    </source>
</evidence>
<gene>
    <name evidence="3" type="ORF">B1H18_21105</name>
</gene>
<sequence length="557" mass="58239">MPPTLATLVHHSALKLTVRAGEERLNTPVRWAHASELADPLPYMEGGELLLITALKLDAEDPEEMRSYVKRLVGAGVAGIGFAVGVNYEDIPAALVQAASAECLPLLEVPRKTPFLAISKAVSAAIAADQYRAVTAGFAAQRELTKQALGEGPEGLLRALAGQLDGWAALYDASGAVVATAPEWSARRAARLTPDVQRLRDRPAPASAVVAGAEDRVELHSLGTGRRPRAALAVGTASTLGTAERYAVHSAIALLTLTTERSRAFQAAEQRIGAAVLGLLLAGEPDHARAVAGDLYGGLLDAPFRLIIADTAATSAARSRAQARTGTGRTIPGSGTVTLAGEGIGGTAAAYDALSDAVESAAARAGEAVLVVPDGERLVLLATDRGAAAEACTRHAELLDMGRPPNGAHTNEDIVLGLSAPAGPVAATTAYRQAEQAISVARRRGRTLVEHEDVAAGSVLPLLADDAVRAFADGLLRALHDHDATGRGDLVASLRAWLSRHGQWDAAAADLGVHRHTLRYRMRRVEEILGRSLDDPDVRMELWLALKTTTTVGTTTE</sequence>
<evidence type="ECO:0000259" key="2">
    <source>
        <dbReference type="Pfam" id="PF13556"/>
    </source>
</evidence>
<evidence type="ECO:0000259" key="1">
    <source>
        <dbReference type="Pfam" id="PF07905"/>
    </source>
</evidence>
<evidence type="ECO:0000313" key="4">
    <source>
        <dbReference type="Proteomes" id="UP000190539"/>
    </source>
</evidence>
<comment type="caution">
    <text evidence="3">The sequence shown here is derived from an EMBL/GenBank/DDBJ whole genome shotgun (WGS) entry which is preliminary data.</text>
</comment>
<protein>
    <submittedName>
        <fullName evidence="3">PucR family transcriptional regulator</fullName>
    </submittedName>
</protein>
<dbReference type="RefSeq" id="WP_077969887.1">
    <property type="nucleotide sequence ID" value="NZ_CP045178.1"/>
</dbReference>
<dbReference type="Pfam" id="PF13556">
    <property type="entry name" value="HTH_30"/>
    <property type="match status" value="1"/>
</dbReference>
<proteinExistence type="predicted"/>
<dbReference type="AlphaFoldDB" id="A0A1V4A564"/>
<dbReference type="InterPro" id="IPR025736">
    <property type="entry name" value="PucR_C-HTH_dom"/>
</dbReference>
<dbReference type="PANTHER" id="PTHR33744:SF1">
    <property type="entry name" value="DNA-BINDING TRANSCRIPTIONAL ACTIVATOR ADER"/>
    <property type="match status" value="1"/>
</dbReference>
<dbReference type="PANTHER" id="PTHR33744">
    <property type="entry name" value="CARBOHYDRATE DIACID REGULATOR"/>
    <property type="match status" value="1"/>
</dbReference>
<accession>A0A1V4A564</accession>
<dbReference type="EMBL" id="MVFC01000018">
    <property type="protein sequence ID" value="OON76436.1"/>
    <property type="molecule type" value="Genomic_DNA"/>
</dbReference>
<feature type="domain" description="Purine catabolism PurC-like" evidence="1">
    <location>
        <begin position="9"/>
        <end position="126"/>
    </location>
</feature>
<dbReference type="InterPro" id="IPR012914">
    <property type="entry name" value="PucR_dom"/>
</dbReference>
<name>A0A1V4A564_9ACTN</name>
<reference evidence="3 4" key="1">
    <citation type="submission" date="2017-02" db="EMBL/GenBank/DDBJ databases">
        <title>Draft Genome Sequence of Streptomyces tsukubaensis F601, a Producer of the immunosuppressant tacrolimus FK506.</title>
        <authorList>
            <person name="Zong G."/>
            <person name="Zhong C."/>
            <person name="Fu J."/>
            <person name="Qin R."/>
            <person name="Cao G."/>
        </authorList>
    </citation>
    <scope>NUCLEOTIDE SEQUENCE [LARGE SCALE GENOMIC DNA]</scope>
    <source>
        <strain evidence="3 4">F601</strain>
    </source>
</reference>
<dbReference type="InterPro" id="IPR051448">
    <property type="entry name" value="CdaR-like_regulators"/>
</dbReference>
<feature type="domain" description="PucR C-terminal helix-turn-helix" evidence="2">
    <location>
        <begin position="490"/>
        <end position="547"/>
    </location>
</feature>